<evidence type="ECO:0000256" key="3">
    <source>
        <dbReference type="SAM" id="Phobius"/>
    </source>
</evidence>
<keyword evidence="5" id="KW-1185">Reference proteome</keyword>
<keyword evidence="3" id="KW-0812">Transmembrane</keyword>
<feature type="transmembrane region" description="Helical" evidence="3">
    <location>
        <begin position="216"/>
        <end position="235"/>
    </location>
</feature>
<comment type="similarity">
    <text evidence="1">Belongs to the ABC-2 integral membrane protein family.</text>
</comment>
<keyword evidence="3" id="KW-1133">Transmembrane helix</keyword>
<keyword evidence="2" id="KW-0813">Transport</keyword>
<dbReference type="InterPro" id="IPR000412">
    <property type="entry name" value="ABC_2_transport"/>
</dbReference>
<dbReference type="PANTHER" id="PTHR30413:SF10">
    <property type="entry name" value="CAPSULE POLYSACCHARIDE EXPORT INNER-MEMBRANE PROTEIN CTRC"/>
    <property type="match status" value="1"/>
</dbReference>
<dbReference type="GO" id="GO:0043190">
    <property type="term" value="C:ATP-binding cassette (ABC) transporter complex"/>
    <property type="evidence" value="ECO:0007669"/>
    <property type="project" value="InterPro"/>
</dbReference>
<evidence type="ECO:0000256" key="1">
    <source>
        <dbReference type="ARBA" id="ARBA00007783"/>
    </source>
</evidence>
<proteinExistence type="inferred from homology"/>
<reference evidence="4 5" key="1">
    <citation type="submission" date="2018-06" db="EMBL/GenBank/DDBJ databases">
        <title>Draft genome sequence of Burkholderia reimsis strain BE51 isolated from a French agricultural soil.</title>
        <authorList>
            <person name="Esmaeel Q."/>
        </authorList>
    </citation>
    <scope>NUCLEOTIDE SEQUENCE [LARGE SCALE GENOMIC DNA]</scope>
    <source>
        <strain evidence="4 5">BE51</strain>
    </source>
</reference>
<dbReference type="GO" id="GO:0140359">
    <property type="term" value="F:ABC-type transporter activity"/>
    <property type="evidence" value="ECO:0007669"/>
    <property type="project" value="InterPro"/>
</dbReference>
<keyword evidence="3" id="KW-0472">Membrane</keyword>
<feature type="transmembrane region" description="Helical" evidence="3">
    <location>
        <begin position="12"/>
        <end position="36"/>
    </location>
</feature>
<dbReference type="EMBL" id="QMFZ01000029">
    <property type="protein sequence ID" value="RBB35409.1"/>
    <property type="molecule type" value="Genomic_DNA"/>
</dbReference>
<evidence type="ECO:0000256" key="2">
    <source>
        <dbReference type="ARBA" id="ARBA00022448"/>
    </source>
</evidence>
<feature type="transmembrane region" description="Helical" evidence="3">
    <location>
        <begin position="161"/>
        <end position="181"/>
    </location>
</feature>
<sequence>MREIITRYGRHNIGFAWLFAEPMLFSIGVVILWNVAHNEGTSHHISAVAYSLTGYSTILVWRNTIGRCVMAVEPNAALLYHRNVRVIDFFLARILLELLGTTLSMMILFVFFMAIGLIPFPHDVMSMLIGWVLLCWYAGAMGLLVGALVEFSEVVERLWHPIAYFQLPVSGALVMAAWLPVSARNIVLKFPVANCVELFRYGYYGNEVRTYFDTSYVVLCNLVLTCLGLFVVSAASRRVEPE</sequence>
<dbReference type="PRINTS" id="PR00164">
    <property type="entry name" value="ABC2TRNSPORT"/>
</dbReference>
<comment type="caution">
    <text evidence="4">The sequence shown here is derived from an EMBL/GenBank/DDBJ whole genome shotgun (WGS) entry which is preliminary data.</text>
</comment>
<protein>
    <submittedName>
        <fullName evidence="4">ABC transporter permease</fullName>
    </submittedName>
</protein>
<feature type="transmembrane region" description="Helical" evidence="3">
    <location>
        <begin position="42"/>
        <end position="61"/>
    </location>
</feature>
<dbReference type="AlphaFoldDB" id="A0A365QNB1"/>
<feature type="transmembrane region" description="Helical" evidence="3">
    <location>
        <begin position="94"/>
        <end position="118"/>
    </location>
</feature>
<gene>
    <name evidence="4" type="ORF">DPV79_28585</name>
</gene>
<organism evidence="4 5">
    <name type="scientific">Burkholderia reimsis</name>
    <dbReference type="NCBI Taxonomy" id="2234132"/>
    <lineage>
        <taxon>Bacteria</taxon>
        <taxon>Pseudomonadati</taxon>
        <taxon>Pseudomonadota</taxon>
        <taxon>Betaproteobacteria</taxon>
        <taxon>Burkholderiales</taxon>
        <taxon>Burkholderiaceae</taxon>
        <taxon>Burkholderia</taxon>
    </lineage>
</organism>
<dbReference type="GO" id="GO:0015920">
    <property type="term" value="P:lipopolysaccharide transport"/>
    <property type="evidence" value="ECO:0007669"/>
    <property type="project" value="TreeGrafter"/>
</dbReference>
<dbReference type="Proteomes" id="UP000252458">
    <property type="component" value="Unassembled WGS sequence"/>
</dbReference>
<name>A0A365QNB1_9BURK</name>
<dbReference type="PANTHER" id="PTHR30413">
    <property type="entry name" value="INNER MEMBRANE TRANSPORT PERMEASE"/>
    <property type="match status" value="1"/>
</dbReference>
<evidence type="ECO:0000313" key="5">
    <source>
        <dbReference type="Proteomes" id="UP000252458"/>
    </source>
</evidence>
<evidence type="ECO:0000313" key="4">
    <source>
        <dbReference type="EMBL" id="RBB35409.1"/>
    </source>
</evidence>
<feature type="transmembrane region" description="Helical" evidence="3">
    <location>
        <begin position="124"/>
        <end position="149"/>
    </location>
</feature>
<accession>A0A365QNB1</accession>